<keyword evidence="6 9" id="KW-0479">Metal-binding</keyword>
<organism evidence="11 12">
    <name type="scientific">Litorimonas taeanensis</name>
    <dbReference type="NCBI Taxonomy" id="568099"/>
    <lineage>
        <taxon>Bacteria</taxon>
        <taxon>Pseudomonadati</taxon>
        <taxon>Pseudomonadota</taxon>
        <taxon>Alphaproteobacteria</taxon>
        <taxon>Maricaulales</taxon>
        <taxon>Robiginitomaculaceae</taxon>
    </lineage>
</organism>
<evidence type="ECO:0000313" key="12">
    <source>
        <dbReference type="Proteomes" id="UP000282211"/>
    </source>
</evidence>
<feature type="binding site" evidence="9">
    <location>
        <position position="227"/>
    </location>
    <ligand>
        <name>Mg(2+)</name>
        <dbReference type="ChEBI" id="CHEBI:18420"/>
        <label>1</label>
        <note>catalytic</note>
    </ligand>
</feature>
<comment type="catalytic activity">
    <reaction evidence="1 10">
        <text>a myo-inositol phosphate + H2O = myo-inositol + phosphate</text>
        <dbReference type="Rhea" id="RHEA:24056"/>
        <dbReference type="ChEBI" id="CHEBI:15377"/>
        <dbReference type="ChEBI" id="CHEBI:17268"/>
        <dbReference type="ChEBI" id="CHEBI:43474"/>
        <dbReference type="ChEBI" id="CHEBI:84139"/>
        <dbReference type="EC" id="3.1.3.25"/>
    </reaction>
</comment>
<keyword evidence="12" id="KW-1185">Reference proteome</keyword>
<evidence type="ECO:0000256" key="7">
    <source>
        <dbReference type="ARBA" id="ARBA00022801"/>
    </source>
</evidence>
<dbReference type="InterPro" id="IPR020583">
    <property type="entry name" value="Inositol_monoP_metal-BS"/>
</dbReference>
<dbReference type="PANTHER" id="PTHR20854:SF4">
    <property type="entry name" value="INOSITOL-1-MONOPHOSPHATASE-RELATED"/>
    <property type="match status" value="1"/>
</dbReference>
<feature type="binding site" evidence="9">
    <location>
        <position position="70"/>
    </location>
    <ligand>
        <name>Mg(2+)</name>
        <dbReference type="ChEBI" id="CHEBI:18420"/>
        <label>1</label>
        <note>catalytic</note>
    </ligand>
</feature>
<dbReference type="PRINTS" id="PR01959">
    <property type="entry name" value="SBIMPHPHTASE"/>
</dbReference>
<gene>
    <name evidence="11" type="ORF">DES40_2004</name>
</gene>
<dbReference type="CDD" id="cd01639">
    <property type="entry name" value="IMPase"/>
    <property type="match status" value="1"/>
</dbReference>
<comment type="caution">
    <text evidence="11">The sequence shown here is derived from an EMBL/GenBank/DDBJ whole genome shotgun (WGS) entry which is preliminary data.</text>
</comment>
<dbReference type="PANTHER" id="PTHR20854">
    <property type="entry name" value="INOSITOL MONOPHOSPHATASE"/>
    <property type="match status" value="1"/>
</dbReference>
<dbReference type="Pfam" id="PF00459">
    <property type="entry name" value="Inositol_P"/>
    <property type="match status" value="1"/>
</dbReference>
<dbReference type="GO" id="GO:0006020">
    <property type="term" value="P:inositol metabolic process"/>
    <property type="evidence" value="ECO:0007669"/>
    <property type="project" value="TreeGrafter"/>
</dbReference>
<dbReference type="GO" id="GO:0007165">
    <property type="term" value="P:signal transduction"/>
    <property type="evidence" value="ECO:0007669"/>
    <property type="project" value="TreeGrafter"/>
</dbReference>
<dbReference type="SUPFAM" id="SSF56655">
    <property type="entry name" value="Carbohydrate phosphatase"/>
    <property type="match status" value="1"/>
</dbReference>
<evidence type="ECO:0000256" key="6">
    <source>
        <dbReference type="ARBA" id="ARBA00022723"/>
    </source>
</evidence>
<name>A0A420WE37_9PROT</name>
<keyword evidence="7 10" id="KW-0378">Hydrolase</keyword>
<evidence type="ECO:0000313" key="11">
    <source>
        <dbReference type="EMBL" id="RKQ69205.1"/>
    </source>
</evidence>
<dbReference type="InterPro" id="IPR033942">
    <property type="entry name" value="IMPase"/>
</dbReference>
<evidence type="ECO:0000256" key="10">
    <source>
        <dbReference type="RuleBase" id="RU364068"/>
    </source>
</evidence>
<dbReference type="PRINTS" id="PR00377">
    <property type="entry name" value="IMPHPHTASES"/>
</dbReference>
<dbReference type="InParanoid" id="A0A420WE37"/>
<dbReference type="Gene3D" id="3.30.540.10">
    <property type="entry name" value="Fructose-1,6-Bisphosphatase, subunit A, domain 1"/>
    <property type="match status" value="1"/>
</dbReference>
<dbReference type="Proteomes" id="UP000282211">
    <property type="component" value="Unassembled WGS sequence"/>
</dbReference>
<sequence>MANLSAIMTVMQNAARKASRNLLRDFNEVEHLQVSRKGPADFVSRADRKAEEVIVENLQRDRPGYSFLLEEGGSIEGSDKTHRFIVDPLDGTTNYLHGIPHFAISIALEREIDGNPKEIVAGLVYNPITDEMFFAEKGKGAFVNDGTRGGGDRRLRPSQRDVFQDSLFSTGIPFLGRPGHAKFLKELHQVMGHSAGVRRMGAASLDLAWTAAGRYDGFWERGLAPWDIAAGVLIAQEAGCIVESLSGGNVIETGDIVCSNADLIEILKAKLG</sequence>
<feature type="binding site" evidence="9">
    <location>
        <position position="87"/>
    </location>
    <ligand>
        <name>Mg(2+)</name>
        <dbReference type="ChEBI" id="CHEBI:18420"/>
        <label>1</label>
        <note>catalytic</note>
    </ligand>
</feature>
<keyword evidence="8 9" id="KW-0460">Magnesium</keyword>
<dbReference type="FunCoup" id="A0A420WE37">
    <property type="interactions" value="458"/>
</dbReference>
<evidence type="ECO:0000256" key="2">
    <source>
        <dbReference type="ARBA" id="ARBA00001946"/>
    </source>
</evidence>
<reference evidence="11 12" key="1">
    <citation type="submission" date="2018-10" db="EMBL/GenBank/DDBJ databases">
        <title>Genomic Encyclopedia of Type Strains, Phase IV (KMG-IV): sequencing the most valuable type-strain genomes for metagenomic binning, comparative biology and taxonomic classification.</title>
        <authorList>
            <person name="Goeker M."/>
        </authorList>
    </citation>
    <scope>NUCLEOTIDE SEQUENCE [LARGE SCALE GENOMIC DNA]</scope>
    <source>
        <strain evidence="11 12">DSM 22008</strain>
    </source>
</reference>
<dbReference type="EC" id="3.1.3.25" evidence="4 10"/>
<dbReference type="GO" id="GO:0046872">
    <property type="term" value="F:metal ion binding"/>
    <property type="evidence" value="ECO:0007669"/>
    <property type="project" value="UniProtKB-KW"/>
</dbReference>
<evidence type="ECO:0000256" key="1">
    <source>
        <dbReference type="ARBA" id="ARBA00001033"/>
    </source>
</evidence>
<accession>A0A420WE37</accession>
<dbReference type="RefSeq" id="WP_121101505.1">
    <property type="nucleotide sequence ID" value="NZ_RBII01000002.1"/>
</dbReference>
<dbReference type="GO" id="GO:0008934">
    <property type="term" value="F:inositol monophosphate 1-phosphatase activity"/>
    <property type="evidence" value="ECO:0007669"/>
    <property type="project" value="InterPro"/>
</dbReference>
<proteinExistence type="inferred from homology"/>
<dbReference type="EMBL" id="RBII01000002">
    <property type="protein sequence ID" value="RKQ69205.1"/>
    <property type="molecule type" value="Genomic_DNA"/>
</dbReference>
<evidence type="ECO:0000256" key="5">
    <source>
        <dbReference type="ARBA" id="ARBA00019784"/>
    </source>
</evidence>
<feature type="binding site" evidence="9">
    <location>
        <position position="90"/>
    </location>
    <ligand>
        <name>Mg(2+)</name>
        <dbReference type="ChEBI" id="CHEBI:18420"/>
        <label>2</label>
    </ligand>
</feature>
<dbReference type="InterPro" id="IPR022337">
    <property type="entry name" value="Inositol_monophosphatase_SuhB"/>
</dbReference>
<evidence type="ECO:0000256" key="8">
    <source>
        <dbReference type="ARBA" id="ARBA00022842"/>
    </source>
</evidence>
<dbReference type="OrthoDB" id="9785695at2"/>
<dbReference type="PROSITE" id="PS00629">
    <property type="entry name" value="IMP_1"/>
    <property type="match status" value="1"/>
</dbReference>
<dbReference type="Gene3D" id="3.40.190.80">
    <property type="match status" value="1"/>
</dbReference>
<protein>
    <recommendedName>
        <fullName evidence="5 10">Inositol-1-monophosphatase</fullName>
        <ecNumber evidence="4 10">3.1.3.25</ecNumber>
    </recommendedName>
</protein>
<evidence type="ECO:0000256" key="3">
    <source>
        <dbReference type="ARBA" id="ARBA00009759"/>
    </source>
</evidence>
<comment type="similarity">
    <text evidence="3 10">Belongs to the inositol monophosphatase superfamily.</text>
</comment>
<dbReference type="FunFam" id="3.30.540.10:FF:000003">
    <property type="entry name" value="Inositol-1-monophosphatase"/>
    <property type="match status" value="1"/>
</dbReference>
<dbReference type="InterPro" id="IPR000760">
    <property type="entry name" value="Inositol_monophosphatase-like"/>
</dbReference>
<dbReference type="AlphaFoldDB" id="A0A420WE37"/>
<comment type="cofactor">
    <cofactor evidence="2 9 10">
        <name>Mg(2+)</name>
        <dbReference type="ChEBI" id="CHEBI:18420"/>
    </cofactor>
</comment>
<evidence type="ECO:0000256" key="4">
    <source>
        <dbReference type="ARBA" id="ARBA00013106"/>
    </source>
</evidence>
<feature type="binding site" evidence="9">
    <location>
        <position position="89"/>
    </location>
    <ligand>
        <name>Mg(2+)</name>
        <dbReference type="ChEBI" id="CHEBI:18420"/>
        <label>1</label>
        <note>catalytic</note>
    </ligand>
</feature>
<evidence type="ECO:0000256" key="9">
    <source>
        <dbReference type="PIRSR" id="PIRSR600760-2"/>
    </source>
</evidence>